<dbReference type="EMBL" id="BIFS01000001">
    <property type="protein sequence ID" value="GCE18690.1"/>
    <property type="molecule type" value="Genomic_DNA"/>
</dbReference>
<protein>
    <submittedName>
        <fullName evidence="1">Uncharacterized protein</fullName>
    </submittedName>
</protein>
<dbReference type="RefSeq" id="WP_126550194.1">
    <property type="nucleotide sequence ID" value="NZ_BIFS01000001.1"/>
</dbReference>
<dbReference type="OrthoDB" id="1691135at2"/>
<evidence type="ECO:0000313" key="1">
    <source>
        <dbReference type="EMBL" id="GCE18690.1"/>
    </source>
</evidence>
<dbReference type="Proteomes" id="UP000287188">
    <property type="component" value="Unassembled WGS sequence"/>
</dbReference>
<keyword evidence="2" id="KW-1185">Reference proteome</keyword>
<sequence>MAYTQVQFGDWILEVDVESTKEAYVHRPYINRCRCQGCQNYFKLCSSLPAEILATFNSLGIDPMKEGEVSVLYKNDDGTHVYDGFYTFTGTILKQPIEQSLLPCTNTFSISFTDKISILTPPVLKPMLQINFMATFPWILKESSEY</sequence>
<accession>A0A402AHU6</accession>
<name>A0A402AHU6_9CHLR</name>
<dbReference type="AlphaFoldDB" id="A0A402AHU6"/>
<gene>
    <name evidence="1" type="ORF">KDK_24900</name>
</gene>
<organism evidence="1 2">
    <name type="scientific">Dictyobacter kobayashii</name>
    <dbReference type="NCBI Taxonomy" id="2014872"/>
    <lineage>
        <taxon>Bacteria</taxon>
        <taxon>Bacillati</taxon>
        <taxon>Chloroflexota</taxon>
        <taxon>Ktedonobacteria</taxon>
        <taxon>Ktedonobacterales</taxon>
        <taxon>Dictyobacteraceae</taxon>
        <taxon>Dictyobacter</taxon>
    </lineage>
</organism>
<reference evidence="2" key="1">
    <citation type="submission" date="2018-12" db="EMBL/GenBank/DDBJ databases">
        <title>Tengunoibacter tsumagoiensis gen. nov., sp. nov., Dictyobacter kobayashii sp. nov., D. alpinus sp. nov., and D. joshuensis sp. nov. and description of Dictyobacteraceae fam. nov. within the order Ktedonobacterales isolated from Tengu-no-mugimeshi.</title>
        <authorList>
            <person name="Wang C.M."/>
            <person name="Zheng Y."/>
            <person name="Sakai Y."/>
            <person name="Toyoda A."/>
            <person name="Minakuchi Y."/>
            <person name="Abe K."/>
            <person name="Yokota A."/>
            <person name="Yabe S."/>
        </authorList>
    </citation>
    <scope>NUCLEOTIDE SEQUENCE [LARGE SCALE GENOMIC DNA]</scope>
    <source>
        <strain evidence="2">Uno11</strain>
    </source>
</reference>
<proteinExistence type="predicted"/>
<comment type="caution">
    <text evidence="1">The sequence shown here is derived from an EMBL/GenBank/DDBJ whole genome shotgun (WGS) entry which is preliminary data.</text>
</comment>
<evidence type="ECO:0000313" key="2">
    <source>
        <dbReference type="Proteomes" id="UP000287188"/>
    </source>
</evidence>